<feature type="compositionally biased region" description="Low complexity" evidence="3">
    <location>
        <begin position="574"/>
        <end position="587"/>
    </location>
</feature>
<evidence type="ECO:0000313" key="4">
    <source>
        <dbReference type="EMBL" id="KAF2430514.1"/>
    </source>
</evidence>
<feature type="compositionally biased region" description="Low complexity" evidence="3">
    <location>
        <begin position="1143"/>
        <end position="1153"/>
    </location>
</feature>
<feature type="compositionally biased region" description="Polar residues" evidence="3">
    <location>
        <begin position="267"/>
        <end position="293"/>
    </location>
</feature>
<dbReference type="EMBL" id="MU007038">
    <property type="protein sequence ID" value="KAF2430514.1"/>
    <property type="molecule type" value="Genomic_DNA"/>
</dbReference>
<gene>
    <name evidence="4" type="ORF">EJ08DRAFT_649554</name>
</gene>
<feature type="compositionally biased region" description="Polar residues" evidence="3">
    <location>
        <begin position="207"/>
        <end position="216"/>
    </location>
</feature>
<comment type="caution">
    <text evidence="4">The sequence shown here is derived from an EMBL/GenBank/DDBJ whole genome shotgun (WGS) entry which is preliminary data.</text>
</comment>
<dbReference type="InterPro" id="IPR032675">
    <property type="entry name" value="LRR_dom_sf"/>
</dbReference>
<feature type="region of interest" description="Disordered" evidence="3">
    <location>
        <begin position="250"/>
        <end position="300"/>
    </location>
</feature>
<dbReference type="Proteomes" id="UP000800235">
    <property type="component" value="Unassembled WGS sequence"/>
</dbReference>
<evidence type="ECO:0000313" key="5">
    <source>
        <dbReference type="Proteomes" id="UP000800235"/>
    </source>
</evidence>
<feature type="compositionally biased region" description="Polar residues" evidence="3">
    <location>
        <begin position="976"/>
        <end position="1001"/>
    </location>
</feature>
<keyword evidence="1" id="KW-0433">Leucine-rich repeat</keyword>
<evidence type="ECO:0000256" key="1">
    <source>
        <dbReference type="ARBA" id="ARBA00022614"/>
    </source>
</evidence>
<feature type="compositionally biased region" description="Acidic residues" evidence="3">
    <location>
        <begin position="1059"/>
        <end position="1073"/>
    </location>
</feature>
<evidence type="ECO:0000256" key="2">
    <source>
        <dbReference type="ARBA" id="ARBA00022737"/>
    </source>
</evidence>
<feature type="compositionally biased region" description="Polar residues" evidence="3">
    <location>
        <begin position="50"/>
        <end position="64"/>
    </location>
</feature>
<dbReference type="GO" id="GO:0035591">
    <property type="term" value="F:signaling adaptor activity"/>
    <property type="evidence" value="ECO:0007669"/>
    <property type="project" value="TreeGrafter"/>
</dbReference>
<dbReference type="Gene3D" id="3.80.10.10">
    <property type="entry name" value="Ribonuclease Inhibitor"/>
    <property type="match status" value="3"/>
</dbReference>
<feature type="region of interest" description="Disordered" evidence="3">
    <location>
        <begin position="550"/>
        <end position="592"/>
    </location>
</feature>
<dbReference type="SMART" id="SM00369">
    <property type="entry name" value="LRR_TYP"/>
    <property type="match status" value="6"/>
</dbReference>
<feature type="region of interest" description="Disordered" evidence="3">
    <location>
        <begin position="853"/>
        <end position="893"/>
    </location>
</feature>
<evidence type="ECO:0008006" key="6">
    <source>
        <dbReference type="Google" id="ProtNLM"/>
    </source>
</evidence>
<dbReference type="GO" id="GO:1902412">
    <property type="term" value="P:regulation of mitotic cytokinesis"/>
    <property type="evidence" value="ECO:0007669"/>
    <property type="project" value="TreeGrafter"/>
</dbReference>
<dbReference type="GO" id="GO:0031028">
    <property type="term" value="P:septation initiation signaling"/>
    <property type="evidence" value="ECO:0007669"/>
    <property type="project" value="TreeGrafter"/>
</dbReference>
<feature type="region of interest" description="Disordered" evidence="3">
    <location>
        <begin position="926"/>
        <end position="1011"/>
    </location>
</feature>
<accession>A0A9P4NSJ2</accession>
<feature type="compositionally biased region" description="Polar residues" evidence="3">
    <location>
        <begin position="79"/>
        <end position="97"/>
    </location>
</feature>
<dbReference type="SUPFAM" id="SSF52058">
    <property type="entry name" value="L domain-like"/>
    <property type="match status" value="1"/>
</dbReference>
<feature type="compositionally biased region" description="Polar residues" evidence="3">
    <location>
        <begin position="445"/>
        <end position="467"/>
    </location>
</feature>
<dbReference type="InterPro" id="IPR001611">
    <property type="entry name" value="Leu-rich_rpt"/>
</dbReference>
<feature type="region of interest" description="Disordered" evidence="3">
    <location>
        <begin position="1214"/>
        <end position="1267"/>
    </location>
</feature>
<proteinExistence type="predicted"/>
<keyword evidence="2" id="KW-0677">Repeat</keyword>
<dbReference type="GO" id="GO:0061499">
    <property type="term" value="C:outer plaque of mitotic spindle pole body"/>
    <property type="evidence" value="ECO:0007669"/>
    <property type="project" value="TreeGrafter"/>
</dbReference>
<organism evidence="4 5">
    <name type="scientific">Tothia fuscella</name>
    <dbReference type="NCBI Taxonomy" id="1048955"/>
    <lineage>
        <taxon>Eukaryota</taxon>
        <taxon>Fungi</taxon>
        <taxon>Dikarya</taxon>
        <taxon>Ascomycota</taxon>
        <taxon>Pezizomycotina</taxon>
        <taxon>Dothideomycetes</taxon>
        <taxon>Pleosporomycetidae</taxon>
        <taxon>Venturiales</taxon>
        <taxon>Cylindrosympodiaceae</taxon>
        <taxon>Tothia</taxon>
    </lineage>
</organism>
<feature type="compositionally biased region" description="Polar residues" evidence="3">
    <location>
        <begin position="176"/>
        <end position="187"/>
    </location>
</feature>
<feature type="region of interest" description="Disordered" evidence="3">
    <location>
        <begin position="494"/>
        <end position="526"/>
    </location>
</feature>
<feature type="compositionally biased region" description="Polar residues" evidence="3">
    <location>
        <begin position="1133"/>
        <end position="1142"/>
    </location>
</feature>
<sequence length="1841" mass="204073">MSEWLEDLSEDWEPQPASEASRSVEQKTAILRNSATRGTSGSSRRKSVLTERSFSAENIQFSTTRRNEDKVPRVGLSRRSLSAESNQSVVQNGTTARVSPPKQQRHSDTPEWKRRLLKGEMGYGEQKDLFGPTGIQNIFQRPEAPPQQSQKEKPRGLSFLQSLEHVPSSPPVWSKNEASGTSPSRNGTAAARDLDVLDEQEEDGAQSHKSLLQESENTNRPELHELDNDYQQSDSNISLDFNGASIRDAQQSHGSIRGGTAPRKSIHSLNSQRNQPTSRTTSHGQSFQSNGSDDFSPVFISKHNTADGRVDYAAIDLSRSALASRIREIAESRTSERPRDARDEPSQQSAEFSLSALERETLPEDLPVGTPEIADIGDYVSIKRGGYSQDGSFRRRPLSPSPLARPVSVSTTEGSVIHRSAPEPSSLEASSFVRPEAPTPPQDPTTPKRNVGENQFLSPQRNKSNSPLKLFGNHDTFTTNKLHRRISQLEDSIHQAQNHDDSETGNKPRSRRTTGGSRLPSVEEASFAQGQVALRLSDTAAQRNTSINGYFGEGDLDEYNFPEEQFSSGSGEMSELSHSLPSRSPSPDVLAPRSQQPFRFHVEESPEPEAADTFRGKRKLSKVSAKSTLSTLSVNKRGSVRGTRHTLDAQFGNPDLSRLTEVSVVSEGKRPPTSPFKNPTPKRRRTLVQIEVQEPSLGSVNDSHLRFQSAIGKRKDARYDSRSNVADPEVLARRTILRPRNPTPSQRRRMEIEDEIYNAAEEFLSSSPRLEAIKEHLSVPMSSNENLLQAQAVASEVAAFSERVAQGMKSDGRKKSVTTQDFLDEAMKIMSFIRNKGRPNSGLNSVQEFDSEMFPEDQESQHDDQPEFDETPLSLSRPPSREGMKSAWRSRHPDNVAPEVLDHLRRFQESEDDVFGGASLRASKLVKEASRPGSNVHTIESHPPGLHIIGRSPQYESRKRSRSQSNATRDGHHSTGTEGTVPSHSSQTSMDSSLGRTTGSRKSVDLPTLGPDKVAHLIPEEVAGMTFDREKGIWIKMKSPKKPNKVQDEPSSVSQSENDPFDDIPDLTVDEAEETRHLMSRSGGGSDLNKSDDDQPAPEHPIATPNAKRGDGKTGLTESKLQFPLPPGHSDLKSMQATVTRESSGSTDDSSTTRAPSQNSVKVTPAKPKTIAEAYIQHQPAKIPEKEDVEHEIKINEGRSFMDETCKRRHLHGITVSISSPPPSRHQSTSTRPIDASISKKDFAKKQSGPESPFRPKAHDPRQMSLSVRVSAPITTTVEESEQEPSQLESSPFKAEMTFYMSDLPDFTVNQIDERELPDRAVTLRNKYGRITIMEDRFASGNHLLVKALQDVEPQEPYWEDLRQVDLHGKVLTSLHLLDMLCPRLEKVNIADNEICQLGGVPSSIRCLSAQGNQLTSLTSWGHLMNLQYLDVSNNDIDSLDGFGGLMHLRELRADGNRITNLDGIAFLDGLLTLSLRNNQLQEVDFEGTELTRLKSVDLRGNGMTMIKGLHCLPALKELNLDDNALTSFPTDNQRPLPLTSLSLQNNNIHTIDLAPFAPKLQRLHLDGNHLASTSGFSQLKHLRVLTLRSQTPDSGPCDLDPLLTSSMRELHTLCLSQNHITTLSIPLDFTSIRHLEIADCGLDTLPSDFGLSIPNLRTLNLNFNAIKDIRPFLNIRRLNTLLLAGNRLSRLRKTAAVLSKLTSLETLDLRDNPLSQGFYPRAVEQRLIPLTSNTPQELSNQSSKNQDDDEIPIFFTLPPCDKDADSAYLNRIDEGTKLRRRVYELLCANYCKRLAVLDGMAFVRGDVLVKDGIWGRLLELGVVRKSERGGGGGVDVVVDV</sequence>
<feature type="compositionally biased region" description="Low complexity" evidence="3">
    <location>
        <begin position="401"/>
        <end position="410"/>
    </location>
</feature>
<reference evidence="4" key="1">
    <citation type="journal article" date="2020" name="Stud. Mycol.">
        <title>101 Dothideomycetes genomes: a test case for predicting lifestyles and emergence of pathogens.</title>
        <authorList>
            <person name="Haridas S."/>
            <person name="Albert R."/>
            <person name="Binder M."/>
            <person name="Bloem J."/>
            <person name="Labutti K."/>
            <person name="Salamov A."/>
            <person name="Andreopoulos B."/>
            <person name="Baker S."/>
            <person name="Barry K."/>
            <person name="Bills G."/>
            <person name="Bluhm B."/>
            <person name="Cannon C."/>
            <person name="Castanera R."/>
            <person name="Culley D."/>
            <person name="Daum C."/>
            <person name="Ezra D."/>
            <person name="Gonzalez J."/>
            <person name="Henrissat B."/>
            <person name="Kuo A."/>
            <person name="Liang C."/>
            <person name="Lipzen A."/>
            <person name="Lutzoni F."/>
            <person name="Magnuson J."/>
            <person name="Mondo S."/>
            <person name="Nolan M."/>
            <person name="Ohm R."/>
            <person name="Pangilinan J."/>
            <person name="Park H.-J."/>
            <person name="Ramirez L."/>
            <person name="Alfaro M."/>
            <person name="Sun H."/>
            <person name="Tritt A."/>
            <person name="Yoshinaga Y."/>
            <person name="Zwiers L.-H."/>
            <person name="Turgeon B."/>
            <person name="Goodwin S."/>
            <person name="Spatafora J."/>
            <person name="Crous P."/>
            <person name="Grigoriev I."/>
        </authorList>
    </citation>
    <scope>NUCLEOTIDE SEQUENCE</scope>
    <source>
        <strain evidence="4">CBS 130266</strain>
    </source>
</reference>
<feature type="region of interest" description="Disordered" evidence="3">
    <location>
        <begin position="329"/>
        <end position="349"/>
    </location>
</feature>
<evidence type="ECO:0000256" key="3">
    <source>
        <dbReference type="SAM" id="MobiDB-lite"/>
    </source>
</evidence>
<dbReference type="OrthoDB" id="7451790at2759"/>
<dbReference type="PROSITE" id="PS51450">
    <property type="entry name" value="LRR"/>
    <property type="match status" value="4"/>
</dbReference>
<dbReference type="SMART" id="SM00365">
    <property type="entry name" value="LRR_SD22"/>
    <property type="match status" value="7"/>
</dbReference>
<feature type="compositionally biased region" description="Basic and acidic residues" evidence="3">
    <location>
        <begin position="494"/>
        <end position="506"/>
    </location>
</feature>
<dbReference type="PANTHER" id="PTHR47566:SF1">
    <property type="entry name" value="PROTEIN NUD1"/>
    <property type="match status" value="1"/>
</dbReference>
<feature type="compositionally biased region" description="Basic and acidic residues" evidence="3">
    <location>
        <begin position="329"/>
        <end position="345"/>
    </location>
</feature>
<feature type="compositionally biased region" description="Low complexity" evidence="3">
    <location>
        <begin position="422"/>
        <end position="431"/>
    </location>
</feature>
<name>A0A9P4NSJ2_9PEZI</name>
<dbReference type="InterPro" id="IPR052574">
    <property type="entry name" value="CDIRP"/>
</dbReference>
<feature type="region of interest" description="Disordered" evidence="3">
    <location>
        <begin position="1"/>
        <end position="220"/>
    </location>
</feature>
<keyword evidence="5" id="KW-1185">Reference proteome</keyword>
<feature type="region of interest" description="Disordered" evidence="3">
    <location>
        <begin position="1036"/>
        <end position="1169"/>
    </location>
</feature>
<feature type="compositionally biased region" description="Polar residues" evidence="3">
    <location>
        <begin position="1049"/>
        <end position="1058"/>
    </location>
</feature>
<feature type="compositionally biased region" description="Basic and acidic residues" evidence="3">
    <location>
        <begin position="105"/>
        <end position="118"/>
    </location>
</feature>
<dbReference type="PANTHER" id="PTHR47566">
    <property type="match status" value="1"/>
</dbReference>
<feature type="compositionally biased region" description="Acidic residues" evidence="3">
    <location>
        <begin position="1"/>
        <end position="13"/>
    </location>
</feature>
<dbReference type="InterPro" id="IPR003591">
    <property type="entry name" value="Leu-rich_rpt_typical-subtyp"/>
</dbReference>
<feature type="region of interest" description="Disordered" evidence="3">
    <location>
        <begin position="388"/>
        <end position="475"/>
    </location>
</feature>
<protein>
    <recommendedName>
        <fullName evidence="6">Septation initiation network scaffold protein cdc11</fullName>
    </recommendedName>
</protein>